<accession>A0A6A4X1I3</accession>
<protein>
    <submittedName>
        <fullName evidence="2">Retinol dehydrogenase 12</fullName>
    </submittedName>
</protein>
<dbReference type="Pfam" id="PF14935">
    <property type="entry name" value="TMEM138"/>
    <property type="match status" value="1"/>
</dbReference>
<evidence type="ECO:0000313" key="3">
    <source>
        <dbReference type="Proteomes" id="UP000440578"/>
    </source>
</evidence>
<evidence type="ECO:0000256" key="1">
    <source>
        <dbReference type="ARBA" id="ARBA00023002"/>
    </source>
</evidence>
<comment type="caution">
    <text evidence="2">The sequence shown here is derived from an EMBL/GenBank/DDBJ whole genome shotgun (WGS) entry which is preliminary data.</text>
</comment>
<dbReference type="PANTHER" id="PTHR43157:SF31">
    <property type="entry name" value="PHOSPHATIDYLINOSITOL-GLYCAN BIOSYNTHESIS CLASS F PROTEIN"/>
    <property type="match status" value="1"/>
</dbReference>
<organism evidence="2 3">
    <name type="scientific">Amphibalanus amphitrite</name>
    <name type="common">Striped barnacle</name>
    <name type="synonym">Balanus amphitrite</name>
    <dbReference type="NCBI Taxonomy" id="1232801"/>
    <lineage>
        <taxon>Eukaryota</taxon>
        <taxon>Metazoa</taxon>
        <taxon>Ecdysozoa</taxon>
        <taxon>Arthropoda</taxon>
        <taxon>Crustacea</taxon>
        <taxon>Multicrustacea</taxon>
        <taxon>Cirripedia</taxon>
        <taxon>Thoracica</taxon>
        <taxon>Thoracicalcarea</taxon>
        <taxon>Balanomorpha</taxon>
        <taxon>Balanoidea</taxon>
        <taxon>Balanidae</taxon>
        <taxon>Amphibalaninae</taxon>
        <taxon>Amphibalanus</taxon>
    </lineage>
</organism>
<keyword evidence="3" id="KW-1185">Reference proteome</keyword>
<dbReference type="GO" id="GO:0016491">
    <property type="term" value="F:oxidoreductase activity"/>
    <property type="evidence" value="ECO:0007669"/>
    <property type="project" value="UniProtKB-KW"/>
</dbReference>
<dbReference type="InterPro" id="IPR036291">
    <property type="entry name" value="NAD(P)-bd_dom_sf"/>
</dbReference>
<sequence length="415" mass="46558">MGLPSYLCAAGAVAVGLYLVRRWRVRQWGRCTSQRDMTGKVVLVTGANSGLGLESTRLLAERGAAVVMACRDMKKAEEALQKIRRHTQNGQLIPMELDLADFDSIKSFARHFKEQFSRLDVLMNNAGVVYPVEAHKRTAQNYEIHFGVNHLGHFMLTGLLLDRLQTGTSSRIVIVASGLYKNGRFDLAHIANGDNLKQEGYLNPAYANSKLCNVLFGRRLARLLEGSGVHVYSCCPGWVYTGLSRHSRLSWLKMIPALPIMFLFMRTVGQGVQTQLNCAISEDLEKESGHMYVDCKRAQYAPVAQDERAMDSLWDLSAQLTGAGLVGVLLTRFRATLALNAVYLALSVGLHSWSLDRQWADPYLVVWTPGLLALYAVHRIVSVLHYYFYKRTALELCDPELYEDSPWLQKYLHGS</sequence>
<reference evidence="2 3" key="1">
    <citation type="submission" date="2019-07" db="EMBL/GenBank/DDBJ databases">
        <title>Draft genome assembly of a fouling barnacle, Amphibalanus amphitrite (Darwin, 1854): The first reference genome for Thecostraca.</title>
        <authorList>
            <person name="Kim W."/>
        </authorList>
    </citation>
    <scope>NUCLEOTIDE SEQUENCE [LARGE SCALE GENOMIC DNA]</scope>
    <source>
        <strain evidence="2">SNU_AA5</strain>
        <tissue evidence="2">Soma without cirri and trophi</tissue>
    </source>
</reference>
<dbReference type="Pfam" id="PF00106">
    <property type="entry name" value="adh_short"/>
    <property type="match status" value="1"/>
</dbReference>
<evidence type="ECO:0000313" key="2">
    <source>
        <dbReference type="EMBL" id="KAF0308698.1"/>
    </source>
</evidence>
<dbReference type="PRINTS" id="PR00081">
    <property type="entry name" value="GDHRDH"/>
</dbReference>
<proteinExistence type="predicted"/>
<dbReference type="PANTHER" id="PTHR43157">
    <property type="entry name" value="PHOSPHATIDYLINOSITOL-GLYCAN BIOSYNTHESIS CLASS F PROTEIN-RELATED"/>
    <property type="match status" value="1"/>
</dbReference>
<dbReference type="AlphaFoldDB" id="A0A6A4X1I3"/>
<keyword evidence="1" id="KW-0560">Oxidoreductase</keyword>
<dbReference type="Gene3D" id="3.40.50.720">
    <property type="entry name" value="NAD(P)-binding Rossmann-like Domain"/>
    <property type="match status" value="1"/>
</dbReference>
<dbReference type="InterPro" id="IPR002347">
    <property type="entry name" value="SDR_fam"/>
</dbReference>
<dbReference type="OrthoDB" id="191139at2759"/>
<dbReference type="InterPro" id="IPR024133">
    <property type="entry name" value="TM_138"/>
</dbReference>
<gene>
    <name evidence="2" type="primary">RDH12_1</name>
    <name evidence="2" type="ORF">FJT64_020110</name>
</gene>
<dbReference type="CDD" id="cd05327">
    <property type="entry name" value="retinol-DH_like_SDR_c_like"/>
    <property type="match status" value="1"/>
</dbReference>
<dbReference type="EMBL" id="VIIS01000473">
    <property type="protein sequence ID" value="KAF0308698.1"/>
    <property type="molecule type" value="Genomic_DNA"/>
</dbReference>
<name>A0A6A4X1I3_AMPAM</name>
<dbReference type="SUPFAM" id="SSF51735">
    <property type="entry name" value="NAD(P)-binding Rossmann-fold domains"/>
    <property type="match status" value="1"/>
</dbReference>
<dbReference type="Proteomes" id="UP000440578">
    <property type="component" value="Unassembled WGS sequence"/>
</dbReference>